<organism evidence="1 2">
    <name type="scientific">Paenibacillus timonensis</name>
    <dbReference type="NCBI Taxonomy" id="225915"/>
    <lineage>
        <taxon>Bacteria</taxon>
        <taxon>Bacillati</taxon>
        <taxon>Bacillota</taxon>
        <taxon>Bacilli</taxon>
        <taxon>Bacillales</taxon>
        <taxon>Paenibacillaceae</taxon>
        <taxon>Paenibacillus</taxon>
    </lineage>
</organism>
<reference evidence="2" key="1">
    <citation type="journal article" date="2019" name="Int. J. Syst. Evol. Microbiol.">
        <title>The Global Catalogue of Microorganisms (GCM) 10K type strain sequencing project: providing services to taxonomists for standard genome sequencing and annotation.</title>
        <authorList>
            <consortium name="The Broad Institute Genomics Platform"/>
            <consortium name="The Broad Institute Genome Sequencing Center for Infectious Disease"/>
            <person name="Wu L."/>
            <person name="Ma J."/>
        </authorList>
    </citation>
    <scope>NUCLEOTIDE SEQUENCE [LARGE SCALE GENOMIC DNA]</scope>
    <source>
        <strain evidence="2">CCUG 48216</strain>
    </source>
</reference>
<name>A0ABW3S9P3_9BACL</name>
<gene>
    <name evidence="1" type="ORF">ACFQ2Z_08980</name>
</gene>
<comment type="caution">
    <text evidence="1">The sequence shown here is derived from an EMBL/GenBank/DDBJ whole genome shotgun (WGS) entry which is preliminary data.</text>
</comment>
<keyword evidence="2" id="KW-1185">Reference proteome</keyword>
<dbReference type="EMBL" id="JBHTKZ010000013">
    <property type="protein sequence ID" value="MFD1181489.1"/>
    <property type="molecule type" value="Genomic_DNA"/>
</dbReference>
<evidence type="ECO:0000313" key="1">
    <source>
        <dbReference type="EMBL" id="MFD1181489.1"/>
    </source>
</evidence>
<proteinExistence type="predicted"/>
<dbReference type="Proteomes" id="UP001597211">
    <property type="component" value="Unassembled WGS sequence"/>
</dbReference>
<dbReference type="Gene3D" id="3.40.50.720">
    <property type="entry name" value="NAD(P)-binding Rossmann-like Domain"/>
    <property type="match status" value="1"/>
</dbReference>
<evidence type="ECO:0000313" key="2">
    <source>
        <dbReference type="Proteomes" id="UP001597211"/>
    </source>
</evidence>
<protein>
    <recommendedName>
        <fullName evidence="3">Chemotaxis protein</fullName>
    </recommendedName>
</protein>
<dbReference type="RefSeq" id="WP_240269178.1">
    <property type="nucleotide sequence ID" value="NZ_JAKSXN010000021.1"/>
</dbReference>
<sequence length="374" mass="44016">MNILIYGIGGTAELLWSMLDHHKVNTIGFVDSGKGDLISFYKNKRVLLPKEIKNINYDKLIVASSYYEEILKELHENEISTYKTIIFKNEFYHSFFQEHLFCKKTDQFSMKQSEIQVIATGLSYARDAIDPNYLELETFNFAHSSQDLFGDYSIIKHVFENYSLENLKKIIIGMGYFSFQYDMSKSINAYLTPRYYSITNTYRSYDQEGYYHDFRKFILTCYSQEAFAKYQINEDNKFKKNKSLVMSYEDKVEGKKTAQRHSKKAYPITQKENIFYFKEIIKLCNKRGVTPICIVFPTSKYYYEHLSEEMKLNFLNIIEEFTKTGSIKFYDFTGDYTFTDSDFWDSSHLNNSGALKVSDKLKSLEIDVKIRGGK</sequence>
<evidence type="ECO:0008006" key="3">
    <source>
        <dbReference type="Google" id="ProtNLM"/>
    </source>
</evidence>
<accession>A0ABW3S9P3</accession>